<protein>
    <recommendedName>
        <fullName evidence="2">Reverse transcriptase/retrotransposon-derived protein RNase H-like domain-containing protein</fullName>
    </recommendedName>
</protein>
<sequence>MEDLKQALLELPALQAINYDSSAPVILAVDMSLIAVGYQLCQGATDGSKKQFFSRFGSIMLNDHEKRFSQLKLELYGLYRALRALKVYLISVRNLIVEVDAKYIKGMLQNPDIASKYKGKQFQMRPALKQGKGKGKVMNVRQVKEEGSSDTSPQIAALKQAIAALHGMSTNSTTPPSSKGKGKVKSTDAASMASASTVKDTNVRIIELDEFSEDFLYEV</sequence>
<dbReference type="InParanoid" id="A0A165C350"/>
<dbReference type="InterPro" id="IPR041577">
    <property type="entry name" value="RT_RNaseH_2"/>
</dbReference>
<name>A0A165C350_9APHY</name>
<dbReference type="AlphaFoldDB" id="A0A165C350"/>
<proteinExistence type="predicted"/>
<reference evidence="3 4" key="1">
    <citation type="journal article" date="2016" name="Mol. Biol. Evol.">
        <title>Comparative Genomics of Early-Diverging Mushroom-Forming Fungi Provides Insights into the Origins of Lignocellulose Decay Capabilities.</title>
        <authorList>
            <person name="Nagy L.G."/>
            <person name="Riley R."/>
            <person name="Tritt A."/>
            <person name="Adam C."/>
            <person name="Daum C."/>
            <person name="Floudas D."/>
            <person name="Sun H."/>
            <person name="Yadav J.S."/>
            <person name="Pangilinan J."/>
            <person name="Larsson K.H."/>
            <person name="Matsuura K."/>
            <person name="Barry K."/>
            <person name="Labutti K."/>
            <person name="Kuo R."/>
            <person name="Ohm R.A."/>
            <person name="Bhattacharya S.S."/>
            <person name="Shirouzu T."/>
            <person name="Yoshinaga Y."/>
            <person name="Martin F.M."/>
            <person name="Grigoriev I.V."/>
            <person name="Hibbett D.S."/>
        </authorList>
    </citation>
    <scope>NUCLEOTIDE SEQUENCE [LARGE SCALE GENOMIC DNA]</scope>
    <source>
        <strain evidence="3 4">93-53</strain>
    </source>
</reference>
<dbReference type="SUPFAM" id="SSF56672">
    <property type="entry name" value="DNA/RNA polymerases"/>
    <property type="match status" value="1"/>
</dbReference>
<keyword evidence="4" id="KW-1185">Reference proteome</keyword>
<dbReference type="Pfam" id="PF17919">
    <property type="entry name" value="RT_RNaseH_2"/>
    <property type="match status" value="1"/>
</dbReference>
<evidence type="ECO:0000313" key="4">
    <source>
        <dbReference type="Proteomes" id="UP000076871"/>
    </source>
</evidence>
<gene>
    <name evidence="3" type="ORF">LAESUDRAFT_763057</name>
</gene>
<organism evidence="3 4">
    <name type="scientific">Laetiporus sulphureus 93-53</name>
    <dbReference type="NCBI Taxonomy" id="1314785"/>
    <lineage>
        <taxon>Eukaryota</taxon>
        <taxon>Fungi</taxon>
        <taxon>Dikarya</taxon>
        <taxon>Basidiomycota</taxon>
        <taxon>Agaricomycotina</taxon>
        <taxon>Agaricomycetes</taxon>
        <taxon>Polyporales</taxon>
        <taxon>Laetiporus</taxon>
    </lineage>
</organism>
<dbReference type="OrthoDB" id="3037028at2759"/>
<evidence type="ECO:0000256" key="1">
    <source>
        <dbReference type="SAM" id="MobiDB-lite"/>
    </source>
</evidence>
<accession>A0A165C350</accession>
<dbReference type="STRING" id="1314785.A0A165C350"/>
<evidence type="ECO:0000313" key="3">
    <source>
        <dbReference type="EMBL" id="KZT02116.1"/>
    </source>
</evidence>
<dbReference type="EMBL" id="KV427655">
    <property type="protein sequence ID" value="KZT02116.1"/>
    <property type="molecule type" value="Genomic_DNA"/>
</dbReference>
<evidence type="ECO:0000259" key="2">
    <source>
        <dbReference type="Pfam" id="PF17919"/>
    </source>
</evidence>
<dbReference type="InterPro" id="IPR043502">
    <property type="entry name" value="DNA/RNA_pol_sf"/>
</dbReference>
<feature type="region of interest" description="Disordered" evidence="1">
    <location>
        <begin position="168"/>
        <end position="193"/>
    </location>
</feature>
<dbReference type="RefSeq" id="XP_040759856.1">
    <property type="nucleotide sequence ID" value="XM_040913194.1"/>
</dbReference>
<feature type="domain" description="Reverse transcriptase/retrotransposon-derived protein RNase H-like" evidence="2">
    <location>
        <begin position="2"/>
        <end position="91"/>
    </location>
</feature>
<dbReference type="GeneID" id="63830222"/>
<dbReference type="Proteomes" id="UP000076871">
    <property type="component" value="Unassembled WGS sequence"/>
</dbReference>